<organism evidence="2 3">
    <name type="scientific">Lithocarpus litseifolius</name>
    <dbReference type="NCBI Taxonomy" id="425828"/>
    <lineage>
        <taxon>Eukaryota</taxon>
        <taxon>Viridiplantae</taxon>
        <taxon>Streptophyta</taxon>
        <taxon>Embryophyta</taxon>
        <taxon>Tracheophyta</taxon>
        <taxon>Spermatophyta</taxon>
        <taxon>Magnoliopsida</taxon>
        <taxon>eudicotyledons</taxon>
        <taxon>Gunneridae</taxon>
        <taxon>Pentapetalae</taxon>
        <taxon>rosids</taxon>
        <taxon>fabids</taxon>
        <taxon>Fagales</taxon>
        <taxon>Fagaceae</taxon>
        <taxon>Lithocarpus</taxon>
    </lineage>
</organism>
<protein>
    <submittedName>
        <fullName evidence="2">Uncharacterized protein</fullName>
    </submittedName>
</protein>
<dbReference type="Proteomes" id="UP001459277">
    <property type="component" value="Unassembled WGS sequence"/>
</dbReference>
<dbReference type="EMBL" id="JAZDWU010000001">
    <property type="protein sequence ID" value="KAL0014155.1"/>
    <property type="molecule type" value="Genomic_DNA"/>
</dbReference>
<comment type="caution">
    <text evidence="2">The sequence shown here is derived from an EMBL/GenBank/DDBJ whole genome shotgun (WGS) entry which is preliminary data.</text>
</comment>
<evidence type="ECO:0000313" key="2">
    <source>
        <dbReference type="EMBL" id="KAL0014155.1"/>
    </source>
</evidence>
<keyword evidence="1" id="KW-0175">Coiled coil</keyword>
<name>A0AAW2DY10_9ROSI</name>
<sequence length="503" mass="56210">MVTGVVLATKSLMTNFSASFVTPLGSLTRVLMSFKRFGSQSVTIRGFCPSFLVFWGSMGSSLSVVLADLFPLLRQLVDWFEDLVVERRVMLKVRSSELETGLSSSDDPMEVEEDTAASGLREIMAFHALGEVCGLDAETLSRCVVFSASPSSFVLLYTFLSSPTLLFVVSCAVKRWPKLKSRYRQSVEAVIEYAKMIDDFDDLVDPRTLALHCLGPETSTYVLRTIEIEKKKKMMLKFNQGVYEKMRAKKNEPLSNLEKRVVRVVEKGVSITPATLVTKMTRTASPTTSVEEIIPRLKKQCVANKGKDKADSHSSNVWDDAGLTLTRAQDAFTTEELKVFFGMSFNEFVGRHIHKLVLGEKIHITSEYLSQKAKATSMGSQVEALEAENSKLRKDLIAAMDEANTAKKKAKEKIKTIAAMSVEAFQQIEEYNTVLFSWYYKGFELLRWYLVKYSSDVDLENLDLEEVNKEMAVDKASQSFALEDDTLENALIPPPAGGDKVAV</sequence>
<reference evidence="2 3" key="1">
    <citation type="submission" date="2024-01" db="EMBL/GenBank/DDBJ databases">
        <title>A telomere-to-telomere, gap-free genome of sweet tea (Lithocarpus litseifolius).</title>
        <authorList>
            <person name="Zhou J."/>
        </authorList>
    </citation>
    <scope>NUCLEOTIDE SEQUENCE [LARGE SCALE GENOMIC DNA]</scope>
    <source>
        <strain evidence="2">Zhou-2022a</strain>
        <tissue evidence="2">Leaf</tissue>
    </source>
</reference>
<gene>
    <name evidence="2" type="ORF">SO802_001224</name>
</gene>
<keyword evidence="3" id="KW-1185">Reference proteome</keyword>
<dbReference type="AlphaFoldDB" id="A0AAW2DY10"/>
<evidence type="ECO:0000256" key="1">
    <source>
        <dbReference type="SAM" id="Coils"/>
    </source>
</evidence>
<proteinExistence type="predicted"/>
<evidence type="ECO:0000313" key="3">
    <source>
        <dbReference type="Proteomes" id="UP001459277"/>
    </source>
</evidence>
<feature type="coiled-coil region" evidence="1">
    <location>
        <begin position="375"/>
        <end position="420"/>
    </location>
</feature>
<accession>A0AAW2DY10</accession>